<dbReference type="STRING" id="1367849.GCA_000518585_04875"/>
<dbReference type="InterPro" id="IPR039556">
    <property type="entry name" value="ICL/PEPM"/>
</dbReference>
<dbReference type="Proteomes" id="UP000826513">
    <property type="component" value="Chromosome 1"/>
</dbReference>
<dbReference type="OrthoDB" id="9785398at2"/>
<dbReference type="SUPFAM" id="SSF51621">
    <property type="entry name" value="Phosphoenolpyruvate/pyruvate domain"/>
    <property type="match status" value="1"/>
</dbReference>
<dbReference type="PANTHER" id="PTHR42905:SF16">
    <property type="entry name" value="CARBOXYPHOSPHONOENOLPYRUVATE PHOSPHONOMUTASE-LIKE PROTEIN (AFU_ORTHOLOGUE AFUA_5G07230)"/>
    <property type="match status" value="1"/>
</dbReference>
<keyword evidence="1" id="KW-0670">Pyruvate</keyword>
<proteinExistence type="predicted"/>
<reference evidence="1 3" key="1">
    <citation type="submission" date="2019-04" db="EMBL/GenBank/DDBJ databases">
        <title>Complete genome sequence of Agrobacterium larrymoorei CFBP5473.</title>
        <authorList>
            <person name="Haryono M."/>
            <person name="Chou L."/>
            <person name="Lin Y.-C."/>
            <person name="Lai E.-M."/>
            <person name="Kuo C.-H."/>
        </authorList>
    </citation>
    <scope>NUCLEOTIDE SEQUENCE [LARGE SCALE GENOMIC DNA]</scope>
    <source>
        <strain evidence="1 3">CFBP5473</strain>
    </source>
</reference>
<evidence type="ECO:0000313" key="3">
    <source>
        <dbReference type="Proteomes" id="UP000298545"/>
    </source>
</evidence>
<evidence type="ECO:0000313" key="1">
    <source>
        <dbReference type="EMBL" id="QCI98546.1"/>
    </source>
</evidence>
<dbReference type="KEGG" id="alf:CFBP5473_11965"/>
<keyword evidence="4" id="KW-1185">Reference proteome</keyword>
<dbReference type="AlphaFoldDB" id="A0A4D7DWC8"/>
<evidence type="ECO:0000313" key="2">
    <source>
        <dbReference type="EMBL" id="QYA05991.1"/>
    </source>
</evidence>
<organism evidence="1 3">
    <name type="scientific">Agrobacterium larrymoorei</name>
    <dbReference type="NCBI Taxonomy" id="160699"/>
    <lineage>
        <taxon>Bacteria</taxon>
        <taxon>Pseudomonadati</taxon>
        <taxon>Pseudomonadota</taxon>
        <taxon>Alphaproteobacteria</taxon>
        <taxon>Hyphomicrobiales</taxon>
        <taxon>Rhizobiaceae</taxon>
        <taxon>Rhizobium/Agrobacterium group</taxon>
        <taxon>Agrobacterium</taxon>
    </lineage>
</organism>
<dbReference type="InterPro" id="IPR040442">
    <property type="entry name" value="Pyrv_kinase-like_dom_sf"/>
</dbReference>
<gene>
    <name evidence="1" type="ORF">CFBP5473_11965</name>
    <name evidence="2" type="ORF">J5285_07765</name>
</gene>
<dbReference type="GO" id="GO:0016829">
    <property type="term" value="F:lyase activity"/>
    <property type="evidence" value="ECO:0007669"/>
    <property type="project" value="UniProtKB-KW"/>
</dbReference>
<dbReference type="Proteomes" id="UP000298545">
    <property type="component" value="Chromosome circular"/>
</dbReference>
<dbReference type="PANTHER" id="PTHR42905">
    <property type="entry name" value="PHOSPHOENOLPYRUVATE CARBOXYLASE"/>
    <property type="match status" value="1"/>
</dbReference>
<protein>
    <submittedName>
        <fullName evidence="1">Isocitrate lyase/phosphoenolpyruvate mutase family protein</fullName>
    </submittedName>
</protein>
<dbReference type="InterPro" id="IPR015813">
    <property type="entry name" value="Pyrv/PenolPyrv_kinase-like_dom"/>
</dbReference>
<dbReference type="EMBL" id="CP072167">
    <property type="protein sequence ID" value="QYA05991.1"/>
    <property type="molecule type" value="Genomic_DNA"/>
</dbReference>
<dbReference type="Pfam" id="PF13714">
    <property type="entry name" value="PEP_mutase"/>
    <property type="match status" value="1"/>
</dbReference>
<evidence type="ECO:0000313" key="4">
    <source>
        <dbReference type="Proteomes" id="UP000826513"/>
    </source>
</evidence>
<sequence length="257" mass="27582">MVSQLEKAHYFHNLHTSNEPLILVNSWDAGSAAACVRAGAKAVATSSWSMAAAQGYEDGECLPLADALKTVSRIIKTTDVPVTVDFEGGYTNDPNILAQNIEMLVSLGIVGLNFEDQIVGGDGLYEADEQADRLRIIRKTADASGVPIFINARTDVFLKPDARAKSDALITDVLRRANAYAEAGADGLFVPGLTDQSLIEFICARVSLPLNIMIDGDTVHPTAYANLGVSRISFGPAPYLQMISHLESNAQRAFLSQ</sequence>
<name>A0A4D7DWC8_9HYPH</name>
<dbReference type="CDD" id="cd00377">
    <property type="entry name" value="ICL_PEPM"/>
    <property type="match status" value="1"/>
</dbReference>
<accession>A0A4D7DWC8</accession>
<dbReference type="EMBL" id="CP039691">
    <property type="protein sequence ID" value="QCI98546.1"/>
    <property type="molecule type" value="Genomic_DNA"/>
</dbReference>
<reference evidence="2 4" key="2">
    <citation type="submission" date="2021-03" db="EMBL/GenBank/DDBJ databases">
        <title>Rapid diversification of plasmids in a genus of pathogenic and nitrogen fixing bacteria.</title>
        <authorList>
            <person name="Weisberg A.J."/>
            <person name="Miller M."/>
            <person name="Ream W."/>
            <person name="Grunwald N.J."/>
            <person name="Chang J.H."/>
        </authorList>
    </citation>
    <scope>NUCLEOTIDE SEQUENCE [LARGE SCALE GENOMIC DNA]</scope>
    <source>
        <strain evidence="2 4">AF3.44</strain>
    </source>
</reference>
<dbReference type="RefSeq" id="WP_027677327.1">
    <property type="nucleotide sequence ID" value="NZ_CP039691.1"/>
</dbReference>
<dbReference type="Gene3D" id="3.20.20.60">
    <property type="entry name" value="Phosphoenolpyruvate-binding domains"/>
    <property type="match status" value="1"/>
</dbReference>
<keyword evidence="1" id="KW-0456">Lyase</keyword>